<gene>
    <name evidence="1" type="ORF">PSON_ATCC_30995.1.T1840075</name>
</gene>
<proteinExistence type="predicted"/>
<evidence type="ECO:0000313" key="1">
    <source>
        <dbReference type="EMBL" id="CAD8128244.1"/>
    </source>
</evidence>
<dbReference type="Proteomes" id="UP000692954">
    <property type="component" value="Unassembled WGS sequence"/>
</dbReference>
<evidence type="ECO:0000313" key="2">
    <source>
        <dbReference type="Proteomes" id="UP000692954"/>
    </source>
</evidence>
<accession>A0A8S1RN81</accession>
<dbReference type="AlphaFoldDB" id="A0A8S1RN81"/>
<organism evidence="1 2">
    <name type="scientific">Paramecium sonneborni</name>
    <dbReference type="NCBI Taxonomy" id="65129"/>
    <lineage>
        <taxon>Eukaryota</taxon>
        <taxon>Sar</taxon>
        <taxon>Alveolata</taxon>
        <taxon>Ciliophora</taxon>
        <taxon>Intramacronucleata</taxon>
        <taxon>Oligohymenophorea</taxon>
        <taxon>Peniculida</taxon>
        <taxon>Parameciidae</taxon>
        <taxon>Paramecium</taxon>
    </lineage>
</organism>
<protein>
    <submittedName>
        <fullName evidence="1">Uncharacterized protein</fullName>
    </submittedName>
</protein>
<reference evidence="1" key="1">
    <citation type="submission" date="2021-01" db="EMBL/GenBank/DDBJ databases">
        <authorList>
            <consortium name="Genoscope - CEA"/>
            <person name="William W."/>
        </authorList>
    </citation>
    <scope>NUCLEOTIDE SEQUENCE</scope>
</reference>
<keyword evidence="2" id="KW-1185">Reference proteome</keyword>
<comment type="caution">
    <text evidence="1">The sequence shown here is derived from an EMBL/GenBank/DDBJ whole genome shotgun (WGS) entry which is preliminary data.</text>
</comment>
<dbReference type="EMBL" id="CAJJDN010000184">
    <property type="protein sequence ID" value="CAD8128244.1"/>
    <property type="molecule type" value="Genomic_DNA"/>
</dbReference>
<name>A0A8S1RN81_9CILI</name>
<sequence length="496" mass="59666">MRNKQTEIASINMSCNLYKRNCDLISGCSVINSKNINQILCQSCVEALQEQLKVNAEQMSEILQEYQQTKAFFVSNNLVEIVSNSIFIKTLDISEPLKNLLKNSKEFQYNRNLTKQDFYNYCQQRVLYKQLFEDQLLKKKIDNASKDFKSILKQYFYDQEEIPVLFIQISKYQYRIPYFKVLSHYFLILKYKIESEQNLTINNREIEEDIISEEYYPDILISIYDLRSKEIIYDDILEETYDLGGLQENQIASYLLESKKIIYVGIRKTYYQINLNPIQSPIEIKPFIRFQVIGDYLIYIESKSLLKYDVNNYEVIQRQDRFSKNLLEKENYYDQKINSFIRYHFPQSNYNENLEVIQLYTLKCTKRIIFANYGKYFYQLFFSRFQYKYIEKNRTIVIIHQFSEDQQFFILQNLITSKIIRKIPLSSKHLIKNCFLLKNQTLICLEYESDQVEIYQMSTGRQILSFEYLQIYPIMQDEQLAISFQEDDIKIFKLAK</sequence>